<dbReference type="EMBL" id="VIWV01000001">
    <property type="protein sequence ID" value="TWF86298.1"/>
    <property type="molecule type" value="Genomic_DNA"/>
</dbReference>
<comment type="caution">
    <text evidence="1">The sequence shown here is derived from an EMBL/GenBank/DDBJ whole genome shotgun (WGS) entry which is preliminary data.</text>
</comment>
<dbReference type="Gene3D" id="1.10.10.1150">
    <property type="entry name" value="Coenzyme PQQ synthesis protein D (PqqD)"/>
    <property type="match status" value="1"/>
</dbReference>
<dbReference type="InterPro" id="IPR041881">
    <property type="entry name" value="PqqD_sf"/>
</dbReference>
<reference evidence="1 2" key="1">
    <citation type="submission" date="2019-06" db="EMBL/GenBank/DDBJ databases">
        <title>Sequencing the genomes of 1000 actinobacteria strains.</title>
        <authorList>
            <person name="Klenk H.-P."/>
        </authorList>
    </citation>
    <scope>NUCLEOTIDE SEQUENCE [LARGE SCALE GENOMIC DNA]</scope>
    <source>
        <strain evidence="1 2">DSM 41695</strain>
    </source>
</reference>
<accession>A0A561TGP4</accession>
<organism evidence="1 2">
    <name type="scientific">Streptomyces capillispiralis</name>
    <dbReference type="NCBI Taxonomy" id="68182"/>
    <lineage>
        <taxon>Bacteria</taxon>
        <taxon>Bacillati</taxon>
        <taxon>Actinomycetota</taxon>
        <taxon>Actinomycetes</taxon>
        <taxon>Kitasatosporales</taxon>
        <taxon>Streptomycetaceae</taxon>
        <taxon>Streptomyces</taxon>
    </lineage>
</organism>
<dbReference type="NCBIfam" id="NF033530">
    <property type="entry name" value="lasso_PqqD_Strm"/>
    <property type="match status" value="1"/>
</dbReference>
<proteinExistence type="predicted"/>
<evidence type="ECO:0000313" key="1">
    <source>
        <dbReference type="EMBL" id="TWF86298.1"/>
    </source>
</evidence>
<dbReference type="AlphaFoldDB" id="A0A561TGP4"/>
<dbReference type="OrthoDB" id="5195143at2"/>
<evidence type="ECO:0000313" key="2">
    <source>
        <dbReference type="Proteomes" id="UP000316603"/>
    </source>
</evidence>
<name>A0A561TGP4_9ACTN</name>
<dbReference type="InterPro" id="IPR008792">
    <property type="entry name" value="PQQD"/>
</dbReference>
<protein>
    <submittedName>
        <fullName evidence="1">PqqD family protein of HPr-rel-A system</fullName>
    </submittedName>
</protein>
<keyword evidence="2" id="KW-1185">Reference proteome</keyword>
<dbReference type="Pfam" id="PF05402">
    <property type="entry name" value="PqqD"/>
    <property type="match status" value="1"/>
</dbReference>
<sequence>MSFALGPEVSTTETDDGMVLLHEGTGRYWMLNPTGAAVVRLLQEGRRIPDVVDELSTRFAQDPARVTADVEKLLAGLTRAGLVTS</sequence>
<dbReference type="RefSeq" id="WP_145868199.1">
    <property type="nucleotide sequence ID" value="NZ_BNCE01000003.1"/>
</dbReference>
<dbReference type="Proteomes" id="UP000316603">
    <property type="component" value="Unassembled WGS sequence"/>
</dbReference>
<gene>
    <name evidence="1" type="ORF">FHX78_113263</name>
</gene>